<dbReference type="AlphaFoldDB" id="A0A1A8YU49"/>
<evidence type="ECO:0000313" key="2">
    <source>
        <dbReference type="EMBL" id="SBT35490.1"/>
    </source>
</evidence>
<reference evidence="3 4" key="1">
    <citation type="submission" date="2016-05" db="EMBL/GenBank/DDBJ databases">
        <authorList>
            <person name="Naeem Raeece"/>
        </authorList>
    </citation>
    <scope>NUCLEOTIDE SEQUENCE [LARGE SCALE GENOMIC DNA]</scope>
</reference>
<sequence>MCICSGHLAAMLRIDKYNYNAGQKTCKYVHLSEEKNMSQQGGHLKTSQFVEKGIHIQRGVESGASKANVTGKERHEKEIKCKVIGDK</sequence>
<name>A0A1A8YU49_PLAOA</name>
<evidence type="ECO:0000313" key="3">
    <source>
        <dbReference type="Proteomes" id="UP000078550"/>
    </source>
</evidence>
<organism evidence="1 4">
    <name type="scientific">Plasmodium ovale wallikeri</name>
    <dbReference type="NCBI Taxonomy" id="864142"/>
    <lineage>
        <taxon>Eukaryota</taxon>
        <taxon>Sar</taxon>
        <taxon>Alveolata</taxon>
        <taxon>Apicomplexa</taxon>
        <taxon>Aconoidasida</taxon>
        <taxon>Haemosporida</taxon>
        <taxon>Plasmodiidae</taxon>
        <taxon>Plasmodium</taxon>
        <taxon>Plasmodium (Plasmodium)</taxon>
    </lineage>
</organism>
<evidence type="ECO:0000313" key="4">
    <source>
        <dbReference type="Proteomes" id="UP000078555"/>
    </source>
</evidence>
<protein>
    <submittedName>
        <fullName evidence="1">Uncharacterized protein</fullName>
    </submittedName>
</protein>
<reference evidence="1" key="2">
    <citation type="submission" date="2016-05" db="EMBL/GenBank/DDBJ databases">
        <authorList>
            <person name="Lavstsen T."/>
            <person name="Jespersen J.S."/>
        </authorList>
    </citation>
    <scope>NUCLEOTIDE SEQUENCE [LARGE SCALE GENOMIC DNA]</scope>
</reference>
<dbReference type="EMBL" id="FLRE01000102">
    <property type="protein sequence ID" value="SBT35490.1"/>
    <property type="molecule type" value="Genomic_DNA"/>
</dbReference>
<dbReference type="EMBL" id="FLRD01000078">
    <property type="protein sequence ID" value="SBT35061.1"/>
    <property type="molecule type" value="Genomic_DNA"/>
</dbReference>
<dbReference type="Proteomes" id="UP000078550">
    <property type="component" value="Unassembled WGS sequence"/>
</dbReference>
<proteinExistence type="predicted"/>
<gene>
    <name evidence="1" type="ORF">POVWA1_025510</name>
    <name evidence="2" type="ORF">POVWA2_025340</name>
</gene>
<dbReference type="Proteomes" id="UP000078555">
    <property type="component" value="Unassembled WGS sequence"/>
</dbReference>
<evidence type="ECO:0000313" key="1">
    <source>
        <dbReference type="EMBL" id="SBT35061.1"/>
    </source>
</evidence>
<accession>A0A1A8YU49</accession>
<keyword evidence="4" id="KW-1185">Reference proteome</keyword>